<dbReference type="Pfam" id="PF10531">
    <property type="entry name" value="SLBB"/>
    <property type="match status" value="1"/>
</dbReference>
<organism evidence="4 5">
    <name type="scientific">Phyllobacterium brassicacearum</name>
    <dbReference type="NCBI Taxonomy" id="314235"/>
    <lineage>
        <taxon>Bacteria</taxon>
        <taxon>Pseudomonadati</taxon>
        <taxon>Pseudomonadota</taxon>
        <taxon>Alphaproteobacteria</taxon>
        <taxon>Hyphomicrobiales</taxon>
        <taxon>Phyllobacteriaceae</taxon>
        <taxon>Phyllobacterium</taxon>
    </lineage>
</organism>
<name>A0A2P7BN45_9HYPH</name>
<reference evidence="5" key="1">
    <citation type="submission" date="2017-11" db="EMBL/GenBank/DDBJ databases">
        <authorList>
            <person name="Kuznetsova I."/>
            <person name="Sazanova A."/>
            <person name="Chirak E."/>
            <person name="Safronova V."/>
            <person name="Willems A."/>
        </authorList>
    </citation>
    <scope>NUCLEOTIDE SEQUENCE [LARGE SCALE GENOMIC DNA]</scope>
    <source>
        <strain evidence="5">STM 196</strain>
    </source>
</reference>
<proteinExistence type="predicted"/>
<gene>
    <name evidence="4" type="ORF">CU102_16900</name>
</gene>
<evidence type="ECO:0000259" key="2">
    <source>
        <dbReference type="Pfam" id="PF02563"/>
    </source>
</evidence>
<feature type="domain" description="Polysaccharide export protein N-terminal" evidence="2">
    <location>
        <begin position="36"/>
        <end position="109"/>
    </location>
</feature>
<dbReference type="PROSITE" id="PS51257">
    <property type="entry name" value="PROKAR_LIPOPROTEIN"/>
    <property type="match status" value="1"/>
</dbReference>
<sequence>MFSKQILLVTISVVSMTLGGCASYRPAPAAFNEAINKPYMLDAGDRIRLTVFEQEGITNTYSVDQAGYISVPLIGSVPARGKTIQQIEADVAARLRKGYLRDPDVAVEIDRYRPVFVMGEVGAAGQYSYVPGMTAQKAIAAAGGFTPRANQGDVDITRQFNGESLTGRVIISDQVLPGDTIYVRERFF</sequence>
<keyword evidence="5" id="KW-1185">Reference proteome</keyword>
<feature type="domain" description="Soluble ligand binding" evidence="3">
    <location>
        <begin position="115"/>
        <end position="166"/>
    </location>
</feature>
<dbReference type="Gene3D" id="3.30.1950.10">
    <property type="entry name" value="wza like domain"/>
    <property type="match status" value="1"/>
</dbReference>
<dbReference type="InterPro" id="IPR019554">
    <property type="entry name" value="Soluble_ligand-bd"/>
</dbReference>
<dbReference type="PANTHER" id="PTHR33619:SF3">
    <property type="entry name" value="POLYSACCHARIDE EXPORT PROTEIN GFCE-RELATED"/>
    <property type="match status" value="1"/>
</dbReference>
<evidence type="ECO:0000256" key="1">
    <source>
        <dbReference type="ARBA" id="ARBA00022729"/>
    </source>
</evidence>
<dbReference type="PANTHER" id="PTHR33619">
    <property type="entry name" value="POLYSACCHARIDE EXPORT PROTEIN GFCE-RELATED"/>
    <property type="match status" value="1"/>
</dbReference>
<dbReference type="Pfam" id="PF02563">
    <property type="entry name" value="Poly_export"/>
    <property type="match status" value="1"/>
</dbReference>
<dbReference type="AlphaFoldDB" id="A0A2P7BN45"/>
<evidence type="ECO:0000259" key="3">
    <source>
        <dbReference type="Pfam" id="PF10531"/>
    </source>
</evidence>
<evidence type="ECO:0000313" key="5">
    <source>
        <dbReference type="Proteomes" id="UP000241444"/>
    </source>
</evidence>
<comment type="caution">
    <text evidence="4">The sequence shown here is derived from an EMBL/GenBank/DDBJ whole genome shotgun (WGS) entry which is preliminary data.</text>
</comment>
<keyword evidence="1" id="KW-0732">Signal</keyword>
<dbReference type="InterPro" id="IPR049712">
    <property type="entry name" value="Poly_export"/>
</dbReference>
<dbReference type="InterPro" id="IPR003715">
    <property type="entry name" value="Poly_export_N"/>
</dbReference>
<protein>
    <submittedName>
        <fullName evidence="4">Sugar ABC transporter substrate-binding protein</fullName>
    </submittedName>
</protein>
<evidence type="ECO:0000313" key="4">
    <source>
        <dbReference type="EMBL" id="PSH67876.1"/>
    </source>
</evidence>
<dbReference type="EMBL" id="PGGO01000012">
    <property type="protein sequence ID" value="PSH67876.1"/>
    <property type="molecule type" value="Genomic_DNA"/>
</dbReference>
<dbReference type="OrthoDB" id="197007at2"/>
<dbReference type="GO" id="GO:0015159">
    <property type="term" value="F:polysaccharide transmembrane transporter activity"/>
    <property type="evidence" value="ECO:0007669"/>
    <property type="project" value="InterPro"/>
</dbReference>
<dbReference type="Gene3D" id="3.10.560.10">
    <property type="entry name" value="Outer membrane lipoprotein wza domain like"/>
    <property type="match status" value="1"/>
</dbReference>
<accession>A0A2P7BN45</accession>
<dbReference type="Proteomes" id="UP000241444">
    <property type="component" value="Unassembled WGS sequence"/>
</dbReference>